<dbReference type="EMBL" id="LBOZ01000010">
    <property type="protein sequence ID" value="KKP46528.1"/>
    <property type="molecule type" value="Genomic_DNA"/>
</dbReference>
<dbReference type="GO" id="GO:0003725">
    <property type="term" value="F:double-stranded RNA binding"/>
    <property type="evidence" value="ECO:0007669"/>
    <property type="project" value="InterPro"/>
</dbReference>
<evidence type="ECO:0000256" key="1">
    <source>
        <dbReference type="ARBA" id="ARBA00004496"/>
    </source>
</evidence>
<gene>
    <name evidence="13" type="ORF">UR38_C0010G0039</name>
</gene>
<dbReference type="SUPFAM" id="SSF52540">
    <property type="entry name" value="P-loop containing nucleoside triphosphate hydrolases"/>
    <property type="match status" value="1"/>
</dbReference>
<evidence type="ECO:0000256" key="3">
    <source>
        <dbReference type="ARBA" id="ARBA00012584"/>
    </source>
</evidence>
<evidence type="ECO:0000256" key="10">
    <source>
        <dbReference type="ARBA" id="ARBA00029774"/>
    </source>
</evidence>
<sequence length="355" mass="40199">MKIVKENKNAVDIVVDFLSNGKLVFMATETVYIAAVDATNPRAVLKLISFKNRPFGKPFSIGVTHINMAEKYVVLNKTAKDLYKRFLPGPVTVVSTGKHTVASGVEAENGTLGIRIPDYQFCLEVIKKFGKPITTTSANASYQRRPYKLTDILDNISEKQKRLIDLMIDAGELAHNEPSTVIDTTLDDELVILRQGDIKLKDKNEVLSRSEENTQNIAKELWQKYEEYSGKRAIVFCLEGEMGVGKTIFVKGLARAMGIKEQITSPSYDLLLHYSLLTNHQSLVHIDTWRMIEPNSEFKQLVNDNLINQKSVIAIEWANRIRSEIRKRADDAIIVWVKIKYAKNLTDRLISWGNL</sequence>
<dbReference type="Pfam" id="PF01300">
    <property type="entry name" value="Sua5_yciO_yrdC"/>
    <property type="match status" value="1"/>
</dbReference>
<dbReference type="InterPro" id="IPR050156">
    <property type="entry name" value="TC-AMP_synthase_SUA5"/>
</dbReference>
<organism evidence="13 14">
    <name type="scientific">Candidatus Woesebacteria bacterium GW2011_GWA2_33_28</name>
    <dbReference type="NCBI Taxonomy" id="1618561"/>
    <lineage>
        <taxon>Bacteria</taxon>
        <taxon>Candidatus Woeseibacteriota</taxon>
    </lineage>
</organism>
<dbReference type="PROSITE" id="PS51163">
    <property type="entry name" value="YRDC"/>
    <property type="match status" value="1"/>
</dbReference>
<dbReference type="GO" id="GO:0005737">
    <property type="term" value="C:cytoplasm"/>
    <property type="evidence" value="ECO:0007669"/>
    <property type="project" value="UniProtKB-SubCell"/>
</dbReference>
<dbReference type="InterPro" id="IPR006070">
    <property type="entry name" value="Sua5-like_dom"/>
</dbReference>
<proteinExistence type="inferred from homology"/>
<dbReference type="GO" id="GO:0000049">
    <property type="term" value="F:tRNA binding"/>
    <property type="evidence" value="ECO:0007669"/>
    <property type="project" value="TreeGrafter"/>
</dbReference>
<keyword evidence="7" id="KW-0548">Nucleotidyltransferase</keyword>
<comment type="similarity">
    <text evidence="2">Belongs to the SUA5 family.</text>
</comment>
<feature type="domain" description="YrdC-like" evidence="12">
    <location>
        <begin position="8"/>
        <end position="198"/>
    </location>
</feature>
<comment type="caution">
    <text evidence="13">The sequence shown here is derived from an EMBL/GenBank/DDBJ whole genome shotgun (WGS) entry which is preliminary data.</text>
</comment>
<dbReference type="InterPro" id="IPR027417">
    <property type="entry name" value="P-loop_NTPase"/>
</dbReference>
<comment type="subcellular location">
    <subcellularLocation>
        <location evidence="1">Cytoplasm</location>
    </subcellularLocation>
</comment>
<keyword evidence="6" id="KW-0819">tRNA processing</keyword>
<dbReference type="GO" id="GO:0006450">
    <property type="term" value="P:regulation of translational fidelity"/>
    <property type="evidence" value="ECO:0007669"/>
    <property type="project" value="TreeGrafter"/>
</dbReference>
<evidence type="ECO:0000313" key="14">
    <source>
        <dbReference type="Proteomes" id="UP000033995"/>
    </source>
</evidence>
<comment type="catalytic activity">
    <reaction evidence="11">
        <text>L-threonine + hydrogencarbonate + ATP = L-threonylcarbamoyladenylate + diphosphate + H2O</text>
        <dbReference type="Rhea" id="RHEA:36407"/>
        <dbReference type="ChEBI" id="CHEBI:15377"/>
        <dbReference type="ChEBI" id="CHEBI:17544"/>
        <dbReference type="ChEBI" id="CHEBI:30616"/>
        <dbReference type="ChEBI" id="CHEBI:33019"/>
        <dbReference type="ChEBI" id="CHEBI:57926"/>
        <dbReference type="ChEBI" id="CHEBI:73682"/>
        <dbReference type="EC" id="2.7.7.87"/>
    </reaction>
</comment>
<dbReference type="Pfam" id="PF02367">
    <property type="entry name" value="TsaE"/>
    <property type="match status" value="1"/>
</dbReference>
<evidence type="ECO:0000256" key="2">
    <source>
        <dbReference type="ARBA" id="ARBA00007663"/>
    </source>
</evidence>
<name>A0A0F9ZQE5_9BACT</name>
<dbReference type="Gene3D" id="3.90.870.10">
    <property type="entry name" value="DHBP synthase"/>
    <property type="match status" value="1"/>
</dbReference>
<dbReference type="GO" id="GO:0005524">
    <property type="term" value="F:ATP binding"/>
    <property type="evidence" value="ECO:0007669"/>
    <property type="project" value="UniProtKB-KW"/>
</dbReference>
<dbReference type="EC" id="2.7.7.87" evidence="3"/>
<dbReference type="SUPFAM" id="SSF55821">
    <property type="entry name" value="YrdC/RibB"/>
    <property type="match status" value="1"/>
</dbReference>
<keyword evidence="9" id="KW-0067">ATP-binding</keyword>
<evidence type="ECO:0000256" key="6">
    <source>
        <dbReference type="ARBA" id="ARBA00022694"/>
    </source>
</evidence>
<dbReference type="Gene3D" id="3.40.50.300">
    <property type="entry name" value="P-loop containing nucleotide triphosphate hydrolases"/>
    <property type="match status" value="1"/>
</dbReference>
<dbReference type="PANTHER" id="PTHR17490:SF16">
    <property type="entry name" value="THREONYLCARBAMOYL-AMP SYNTHASE"/>
    <property type="match status" value="1"/>
</dbReference>
<dbReference type="AlphaFoldDB" id="A0A0F9ZQE5"/>
<evidence type="ECO:0000256" key="5">
    <source>
        <dbReference type="ARBA" id="ARBA00022679"/>
    </source>
</evidence>
<evidence type="ECO:0000259" key="12">
    <source>
        <dbReference type="PROSITE" id="PS51163"/>
    </source>
</evidence>
<evidence type="ECO:0000256" key="9">
    <source>
        <dbReference type="ARBA" id="ARBA00022840"/>
    </source>
</evidence>
<keyword evidence="8" id="KW-0547">Nucleotide-binding</keyword>
<evidence type="ECO:0000256" key="11">
    <source>
        <dbReference type="ARBA" id="ARBA00048366"/>
    </source>
</evidence>
<dbReference type="PANTHER" id="PTHR17490">
    <property type="entry name" value="SUA5"/>
    <property type="match status" value="1"/>
</dbReference>
<dbReference type="NCBIfam" id="TIGR00057">
    <property type="entry name" value="L-threonylcarbamoyladenylate synthase"/>
    <property type="match status" value="1"/>
</dbReference>
<evidence type="ECO:0000313" key="13">
    <source>
        <dbReference type="EMBL" id="KKP46528.1"/>
    </source>
</evidence>
<keyword evidence="4" id="KW-0963">Cytoplasm</keyword>
<dbReference type="InterPro" id="IPR003442">
    <property type="entry name" value="T6A_TsaE"/>
</dbReference>
<accession>A0A0F9ZQE5</accession>
<evidence type="ECO:0000256" key="8">
    <source>
        <dbReference type="ARBA" id="ARBA00022741"/>
    </source>
</evidence>
<reference evidence="13 14" key="1">
    <citation type="journal article" date="2015" name="Nature">
        <title>rRNA introns, odd ribosomes, and small enigmatic genomes across a large radiation of phyla.</title>
        <authorList>
            <person name="Brown C.T."/>
            <person name="Hug L.A."/>
            <person name="Thomas B.C."/>
            <person name="Sharon I."/>
            <person name="Castelle C.J."/>
            <person name="Singh A."/>
            <person name="Wilkins M.J."/>
            <person name="Williams K.H."/>
            <person name="Banfield J.F."/>
        </authorList>
    </citation>
    <scope>NUCLEOTIDE SEQUENCE [LARGE SCALE GENOMIC DNA]</scope>
</reference>
<dbReference type="InterPro" id="IPR017945">
    <property type="entry name" value="DHBP_synth_RibB-like_a/b_dom"/>
</dbReference>
<dbReference type="Proteomes" id="UP000033995">
    <property type="component" value="Unassembled WGS sequence"/>
</dbReference>
<keyword evidence="5" id="KW-0808">Transferase</keyword>
<protein>
    <recommendedName>
        <fullName evidence="10">L-threonylcarbamoyladenylate synthase</fullName>
        <ecNumber evidence="3">2.7.7.87</ecNumber>
    </recommendedName>
    <alternativeName>
        <fullName evidence="10">L-threonylcarbamoyladenylate synthase</fullName>
    </alternativeName>
</protein>
<evidence type="ECO:0000256" key="4">
    <source>
        <dbReference type="ARBA" id="ARBA00022490"/>
    </source>
</evidence>
<dbReference type="GO" id="GO:0061710">
    <property type="term" value="F:L-threonylcarbamoyladenylate synthase"/>
    <property type="evidence" value="ECO:0007669"/>
    <property type="project" value="UniProtKB-EC"/>
</dbReference>
<dbReference type="GO" id="GO:0002949">
    <property type="term" value="P:tRNA threonylcarbamoyladenosine modification"/>
    <property type="evidence" value="ECO:0007669"/>
    <property type="project" value="InterPro"/>
</dbReference>
<evidence type="ECO:0000256" key="7">
    <source>
        <dbReference type="ARBA" id="ARBA00022695"/>
    </source>
</evidence>
<dbReference type="NCBIfam" id="TIGR00150">
    <property type="entry name" value="T6A_YjeE"/>
    <property type="match status" value="1"/>
</dbReference>